<protein>
    <submittedName>
        <fullName evidence="1">Uncharacterized protein</fullName>
    </submittedName>
</protein>
<accession>A0A9D3YTE6</accession>
<comment type="caution">
    <text evidence="1">The sequence shown here is derived from an EMBL/GenBank/DDBJ whole genome shotgun (WGS) entry which is preliminary data.</text>
</comment>
<evidence type="ECO:0000313" key="1">
    <source>
        <dbReference type="EMBL" id="KAH3705113.1"/>
    </source>
</evidence>
<dbReference type="Proteomes" id="UP000828390">
    <property type="component" value="Unassembled WGS sequence"/>
</dbReference>
<proteinExistence type="predicted"/>
<sequence length="66" mass="7943">MTNHFVTIDDVDVKTLSMQQIQTFSSPIQYQRIPIKYQYDVETEGPLLLRTPKMQFRGVHFQKLWR</sequence>
<reference evidence="1" key="1">
    <citation type="journal article" date="2019" name="bioRxiv">
        <title>The Genome of the Zebra Mussel, Dreissena polymorpha: A Resource for Invasive Species Research.</title>
        <authorList>
            <person name="McCartney M.A."/>
            <person name="Auch B."/>
            <person name="Kono T."/>
            <person name="Mallez S."/>
            <person name="Zhang Y."/>
            <person name="Obille A."/>
            <person name="Becker A."/>
            <person name="Abrahante J.E."/>
            <person name="Garbe J."/>
            <person name="Badalamenti J.P."/>
            <person name="Herman A."/>
            <person name="Mangelson H."/>
            <person name="Liachko I."/>
            <person name="Sullivan S."/>
            <person name="Sone E.D."/>
            <person name="Koren S."/>
            <person name="Silverstein K.A.T."/>
            <person name="Beckman K.B."/>
            <person name="Gohl D.M."/>
        </authorList>
    </citation>
    <scope>NUCLEOTIDE SEQUENCE</scope>
    <source>
        <strain evidence="1">Duluth1</strain>
        <tissue evidence="1">Whole animal</tissue>
    </source>
</reference>
<organism evidence="1 2">
    <name type="scientific">Dreissena polymorpha</name>
    <name type="common">Zebra mussel</name>
    <name type="synonym">Mytilus polymorpha</name>
    <dbReference type="NCBI Taxonomy" id="45954"/>
    <lineage>
        <taxon>Eukaryota</taxon>
        <taxon>Metazoa</taxon>
        <taxon>Spiralia</taxon>
        <taxon>Lophotrochozoa</taxon>
        <taxon>Mollusca</taxon>
        <taxon>Bivalvia</taxon>
        <taxon>Autobranchia</taxon>
        <taxon>Heteroconchia</taxon>
        <taxon>Euheterodonta</taxon>
        <taxon>Imparidentia</taxon>
        <taxon>Neoheterodontei</taxon>
        <taxon>Myida</taxon>
        <taxon>Dreissenoidea</taxon>
        <taxon>Dreissenidae</taxon>
        <taxon>Dreissena</taxon>
    </lineage>
</organism>
<reference evidence="1" key="2">
    <citation type="submission" date="2020-11" db="EMBL/GenBank/DDBJ databases">
        <authorList>
            <person name="McCartney M.A."/>
            <person name="Auch B."/>
            <person name="Kono T."/>
            <person name="Mallez S."/>
            <person name="Becker A."/>
            <person name="Gohl D.M."/>
            <person name="Silverstein K.A.T."/>
            <person name="Koren S."/>
            <person name="Bechman K.B."/>
            <person name="Herman A."/>
            <person name="Abrahante J.E."/>
            <person name="Garbe J."/>
        </authorList>
    </citation>
    <scope>NUCLEOTIDE SEQUENCE</scope>
    <source>
        <strain evidence="1">Duluth1</strain>
        <tissue evidence="1">Whole animal</tissue>
    </source>
</reference>
<gene>
    <name evidence="1" type="ORF">DPMN_080178</name>
</gene>
<keyword evidence="2" id="KW-1185">Reference proteome</keyword>
<dbReference type="AlphaFoldDB" id="A0A9D3YTE6"/>
<evidence type="ECO:0000313" key="2">
    <source>
        <dbReference type="Proteomes" id="UP000828390"/>
    </source>
</evidence>
<name>A0A9D3YTE6_DREPO</name>
<dbReference type="EMBL" id="JAIWYP010000015">
    <property type="protein sequence ID" value="KAH3705113.1"/>
    <property type="molecule type" value="Genomic_DNA"/>
</dbReference>